<dbReference type="InParanoid" id="W3XGU6"/>
<dbReference type="KEGG" id="pfy:PFICI_03265"/>
<evidence type="ECO:0000256" key="1">
    <source>
        <dbReference type="SAM" id="MobiDB-lite"/>
    </source>
</evidence>
<feature type="compositionally biased region" description="Basic residues" evidence="1">
    <location>
        <begin position="210"/>
        <end position="221"/>
    </location>
</feature>
<dbReference type="AlphaFoldDB" id="W3XGU6"/>
<dbReference type="OMA" id="DIQINSH"/>
<proteinExistence type="predicted"/>
<evidence type="ECO:0000313" key="2">
    <source>
        <dbReference type="EMBL" id="ETS85240.1"/>
    </source>
</evidence>
<feature type="region of interest" description="Disordered" evidence="1">
    <location>
        <begin position="67"/>
        <end position="93"/>
    </location>
</feature>
<dbReference type="RefSeq" id="XP_007830037.1">
    <property type="nucleotide sequence ID" value="XM_007831846.1"/>
</dbReference>
<feature type="compositionally biased region" description="Basic and acidic residues" evidence="1">
    <location>
        <begin position="286"/>
        <end position="314"/>
    </location>
</feature>
<dbReference type="eggNOG" id="ENOG502SEIX">
    <property type="taxonomic scope" value="Eukaryota"/>
</dbReference>
<organism evidence="2 3">
    <name type="scientific">Pestalotiopsis fici (strain W106-1 / CGMCC3.15140)</name>
    <dbReference type="NCBI Taxonomy" id="1229662"/>
    <lineage>
        <taxon>Eukaryota</taxon>
        <taxon>Fungi</taxon>
        <taxon>Dikarya</taxon>
        <taxon>Ascomycota</taxon>
        <taxon>Pezizomycotina</taxon>
        <taxon>Sordariomycetes</taxon>
        <taxon>Xylariomycetidae</taxon>
        <taxon>Amphisphaeriales</taxon>
        <taxon>Sporocadaceae</taxon>
        <taxon>Pestalotiopsis</taxon>
    </lineage>
</organism>
<sequence>MSGGSSSPNATPAKRKRDDVIFEHMSSNISAEKVLTAPVFTFEPPSLSQNIVDDGSSSPRTRVANKFRDLSLERSGGGVRASPSPDGIASEEPALAADVPRQHAIEHSVFDFNAAVGKEADAQDMQQDQDESSAIRKRLKHCNASQESPLMLSGEISGTATDPMQSEESGKVKLDTSVDPSMIGIARSLSIGGLKKSYPSINRLADSKSRGRKRAGTPPRRKVSDVAEEAEAVVVDPVRAALTWHEDEITVYDSEDKDDDGTGLNGIGFRPTPAIAYQRAQKRKKQLSEYKKREESEARALRNQKRRELLGEAEDKRRQSIVRVRFSDANPETLETS</sequence>
<dbReference type="OrthoDB" id="5391950at2759"/>
<feature type="compositionally biased region" description="Acidic residues" evidence="1">
    <location>
        <begin position="251"/>
        <end position="261"/>
    </location>
</feature>
<dbReference type="Proteomes" id="UP000030651">
    <property type="component" value="Unassembled WGS sequence"/>
</dbReference>
<name>W3XGU6_PESFW</name>
<feature type="region of interest" description="Disordered" evidence="1">
    <location>
        <begin position="200"/>
        <end position="228"/>
    </location>
</feature>
<dbReference type="EMBL" id="KI912110">
    <property type="protein sequence ID" value="ETS85240.1"/>
    <property type="molecule type" value="Genomic_DNA"/>
</dbReference>
<feature type="region of interest" description="Disordered" evidence="1">
    <location>
        <begin position="251"/>
        <end position="314"/>
    </location>
</feature>
<feature type="region of interest" description="Disordered" evidence="1">
    <location>
        <begin position="120"/>
        <end position="175"/>
    </location>
</feature>
<evidence type="ECO:0000313" key="3">
    <source>
        <dbReference type="Proteomes" id="UP000030651"/>
    </source>
</evidence>
<feature type="compositionally biased region" description="Polar residues" evidence="1">
    <location>
        <begin position="156"/>
        <end position="167"/>
    </location>
</feature>
<protein>
    <submittedName>
        <fullName evidence="2">Uncharacterized protein</fullName>
    </submittedName>
</protein>
<dbReference type="HOGENOM" id="CLU_042177_0_0_1"/>
<gene>
    <name evidence="2" type="ORF">PFICI_03265</name>
</gene>
<reference evidence="3" key="1">
    <citation type="journal article" date="2015" name="BMC Genomics">
        <title>Genomic and transcriptomic analysis of the endophytic fungus Pestalotiopsis fici reveals its lifestyle and high potential for synthesis of natural products.</title>
        <authorList>
            <person name="Wang X."/>
            <person name="Zhang X."/>
            <person name="Liu L."/>
            <person name="Xiang M."/>
            <person name="Wang W."/>
            <person name="Sun X."/>
            <person name="Che Y."/>
            <person name="Guo L."/>
            <person name="Liu G."/>
            <person name="Guo L."/>
            <person name="Wang C."/>
            <person name="Yin W.B."/>
            <person name="Stadler M."/>
            <person name="Zhang X."/>
            <person name="Liu X."/>
        </authorList>
    </citation>
    <scope>NUCLEOTIDE SEQUENCE [LARGE SCALE GENOMIC DNA]</scope>
    <source>
        <strain evidence="3">W106-1 / CGMCC3.15140</strain>
    </source>
</reference>
<dbReference type="GeneID" id="19268278"/>
<accession>W3XGU6</accession>
<keyword evidence="3" id="KW-1185">Reference proteome</keyword>